<sequence>MVILTNHSPDARELEIIERQLGRKPRGIQAVAATDGEGTPLVLRMHSLVDGKPFPTLYWLCDERLKISLSRIEAEGVIKGLEESLKTDDELLARYRASHEAYVAERWSFMSEAERTAIEALGFADLMRERGVGGIRDWNQVRCLHTQYAQHLAYADGNAIGHWVDANYDVLSELP</sequence>
<keyword evidence="2" id="KW-1185">Reference proteome</keyword>
<dbReference type="InterPro" id="IPR007511">
    <property type="entry name" value="DUF501"/>
</dbReference>
<name>A0A558HDT4_9GAMM</name>
<dbReference type="Pfam" id="PF04417">
    <property type="entry name" value="DUF501"/>
    <property type="match status" value="1"/>
</dbReference>
<dbReference type="Proteomes" id="UP000319941">
    <property type="component" value="Unassembled WGS sequence"/>
</dbReference>
<accession>A0A558HDT4</accession>
<dbReference type="RefSeq" id="WP_024952869.1">
    <property type="nucleotide sequence ID" value="NZ_CAWOWR010000061.1"/>
</dbReference>
<dbReference type="PANTHER" id="PTHR37163">
    <property type="entry name" value="CONSERVED PROTEIN"/>
    <property type="match status" value="1"/>
</dbReference>
<dbReference type="EMBL" id="VNFH01000016">
    <property type="protein sequence ID" value="TVU67289.1"/>
    <property type="molecule type" value="Genomic_DNA"/>
</dbReference>
<organism evidence="1 2">
    <name type="scientific">Cobetia crustatorum</name>
    <dbReference type="NCBI Taxonomy" id="553385"/>
    <lineage>
        <taxon>Bacteria</taxon>
        <taxon>Pseudomonadati</taxon>
        <taxon>Pseudomonadota</taxon>
        <taxon>Gammaproteobacteria</taxon>
        <taxon>Oceanospirillales</taxon>
        <taxon>Halomonadaceae</taxon>
        <taxon>Cobetia</taxon>
    </lineage>
</organism>
<dbReference type="OrthoDB" id="5293413at2"/>
<comment type="caution">
    <text evidence="1">The sequence shown here is derived from an EMBL/GenBank/DDBJ whole genome shotgun (WGS) entry which is preliminary data.</text>
</comment>
<dbReference type="STRING" id="553385.GCA_000591415_03035"/>
<dbReference type="AlphaFoldDB" id="A0A558HDT4"/>
<dbReference type="PANTHER" id="PTHR37163:SF1">
    <property type="entry name" value="DUF501 DOMAIN-CONTAINING PROTEIN"/>
    <property type="match status" value="1"/>
</dbReference>
<protein>
    <submittedName>
        <fullName evidence="1">DUF501 domain-containing protein</fullName>
    </submittedName>
</protein>
<gene>
    <name evidence="1" type="ORF">FQP86_17275</name>
</gene>
<evidence type="ECO:0000313" key="1">
    <source>
        <dbReference type="EMBL" id="TVU67289.1"/>
    </source>
</evidence>
<proteinExistence type="predicted"/>
<reference evidence="1 2" key="1">
    <citation type="submission" date="2019-07" db="EMBL/GenBank/DDBJ databases">
        <title>Diversity of Bacteria from Kongsfjorden, Arctic.</title>
        <authorList>
            <person name="Yu Y."/>
        </authorList>
    </citation>
    <scope>NUCLEOTIDE SEQUENCE [LARGE SCALE GENOMIC DNA]</scope>
    <source>
        <strain evidence="1 2">SM1923</strain>
    </source>
</reference>
<evidence type="ECO:0000313" key="2">
    <source>
        <dbReference type="Proteomes" id="UP000319941"/>
    </source>
</evidence>